<reference evidence="2" key="1">
    <citation type="submission" date="2016-03" db="EMBL/GenBank/DDBJ databases">
        <authorList>
            <person name="Guldener U."/>
        </authorList>
    </citation>
    <scope>NUCLEOTIDE SEQUENCE [LARGE SCALE GENOMIC DNA]</scope>
    <source>
        <strain evidence="2">04CH-RAC-A.6.1</strain>
    </source>
</reference>
<name>A0A1E1K9J4_9HELO</name>
<dbReference type="EMBL" id="FJUX01000019">
    <property type="protein sequence ID" value="CZS94671.1"/>
    <property type="molecule type" value="Genomic_DNA"/>
</dbReference>
<keyword evidence="2" id="KW-1185">Reference proteome</keyword>
<dbReference type="AlphaFoldDB" id="A0A1E1K9J4"/>
<evidence type="ECO:0000313" key="2">
    <source>
        <dbReference type="Proteomes" id="UP000178912"/>
    </source>
</evidence>
<accession>A0A1E1K9J4</accession>
<protein>
    <submittedName>
        <fullName evidence="1">Uncharacterized protein</fullName>
    </submittedName>
</protein>
<proteinExistence type="predicted"/>
<dbReference type="Proteomes" id="UP000178912">
    <property type="component" value="Unassembled WGS sequence"/>
</dbReference>
<evidence type="ECO:0000313" key="1">
    <source>
        <dbReference type="EMBL" id="CZS94671.1"/>
    </source>
</evidence>
<organism evidence="1 2">
    <name type="scientific">Rhynchosporium agropyri</name>
    <dbReference type="NCBI Taxonomy" id="914238"/>
    <lineage>
        <taxon>Eukaryota</taxon>
        <taxon>Fungi</taxon>
        <taxon>Dikarya</taxon>
        <taxon>Ascomycota</taxon>
        <taxon>Pezizomycotina</taxon>
        <taxon>Leotiomycetes</taxon>
        <taxon>Helotiales</taxon>
        <taxon>Ploettnerulaceae</taxon>
        <taxon>Rhynchosporium</taxon>
    </lineage>
</organism>
<sequence length="69" mass="7446">MCSLNISTALVKDQNSAKCARYVLSCMIPPPILVCGWSWRPGTARCEAGPTSQGPPRFDAVLVEDFSTT</sequence>
<gene>
    <name evidence="1" type="ORF">RAG0_04590</name>
</gene>